<dbReference type="EMBL" id="CP116805">
    <property type="protein sequence ID" value="WCL53630.1"/>
    <property type="molecule type" value="Genomic_DNA"/>
</dbReference>
<dbReference type="SUPFAM" id="SSF53474">
    <property type="entry name" value="alpha/beta-Hydrolases"/>
    <property type="match status" value="1"/>
</dbReference>
<dbReference type="RefSeq" id="WP_289503142.1">
    <property type="nucleotide sequence ID" value="NZ_CP116805.1"/>
</dbReference>
<keyword evidence="3" id="KW-1185">Reference proteome</keyword>
<evidence type="ECO:0000259" key="1">
    <source>
        <dbReference type="Pfam" id="PF00561"/>
    </source>
</evidence>
<dbReference type="PANTHER" id="PTHR43194">
    <property type="entry name" value="HYDROLASE ALPHA/BETA FOLD FAMILY"/>
    <property type="match status" value="1"/>
</dbReference>
<dbReference type="InterPro" id="IPR000073">
    <property type="entry name" value="AB_hydrolase_1"/>
</dbReference>
<dbReference type="InterPro" id="IPR029058">
    <property type="entry name" value="AB_hydrolase_fold"/>
</dbReference>
<dbReference type="InterPro" id="IPR050228">
    <property type="entry name" value="Carboxylesterase_BioH"/>
</dbReference>
<dbReference type="PRINTS" id="PR00111">
    <property type="entry name" value="ABHYDROLASE"/>
</dbReference>
<keyword evidence="2" id="KW-0378">Hydrolase</keyword>
<proteinExistence type="predicted"/>
<name>A0AAE9XT34_9PROT</name>
<dbReference type="GO" id="GO:0016787">
    <property type="term" value="F:hydrolase activity"/>
    <property type="evidence" value="ECO:0007669"/>
    <property type="project" value="UniProtKB-KW"/>
</dbReference>
<dbReference type="KEGG" id="gso:PH603_13910"/>
<gene>
    <name evidence="2" type="ORF">PH603_13910</name>
</gene>
<organism evidence="2 3">
    <name type="scientific">Gimibacter soli</name>
    <dbReference type="NCBI Taxonomy" id="3024400"/>
    <lineage>
        <taxon>Bacteria</taxon>
        <taxon>Pseudomonadati</taxon>
        <taxon>Pseudomonadota</taxon>
        <taxon>Alphaproteobacteria</taxon>
        <taxon>Kordiimonadales</taxon>
        <taxon>Temperatibacteraceae</taxon>
        <taxon>Gimibacter</taxon>
    </lineage>
</organism>
<feature type="domain" description="AB hydrolase-1" evidence="1">
    <location>
        <begin position="29"/>
        <end position="268"/>
    </location>
</feature>
<evidence type="ECO:0000313" key="3">
    <source>
        <dbReference type="Proteomes" id="UP001217500"/>
    </source>
</evidence>
<reference evidence="2" key="1">
    <citation type="submission" date="2023-01" db="EMBL/GenBank/DDBJ databases">
        <title>The genome sequence of Kordiimonadaceae bacterium 6D33.</title>
        <authorList>
            <person name="Liu Y."/>
        </authorList>
    </citation>
    <scope>NUCLEOTIDE SEQUENCE</scope>
    <source>
        <strain evidence="2">6D33</strain>
    </source>
</reference>
<evidence type="ECO:0000313" key="2">
    <source>
        <dbReference type="EMBL" id="WCL53630.1"/>
    </source>
</evidence>
<dbReference type="PANTHER" id="PTHR43194:SF2">
    <property type="entry name" value="PEROXISOMAL MEMBRANE PROTEIN LPX1"/>
    <property type="match status" value="1"/>
</dbReference>
<dbReference type="AlphaFoldDB" id="A0AAE9XT34"/>
<sequence length="289" mass="31768">MKDFFWRSQDGLNLHAADYMPEGRIKGLPIICVPGLTRNARDFSDFAPWAASLGHRVLAVSLRGRGQSDRDPKPRRYRPDTYARDIVTLMDTLGLARAILVGTSLGGLVTMELAHIAPYRVAAAVLNDIGPSVDKSGIARIASYAGTAAPVTDWQSAAAHCERINGVAFPDFTEDDWQRLARWTFAEGPDGLPVLDYDRAIFRPAPRWLMPFIEWHLWRRFRNLATGRPVLALRGAISDILSAETLARMGTTAPGVQTVEVPRVGHAPTLSEPAVKTAMEDFFAVLPPA</sequence>
<protein>
    <submittedName>
        <fullName evidence="2">Alpha/beta hydrolase</fullName>
    </submittedName>
</protein>
<dbReference type="Proteomes" id="UP001217500">
    <property type="component" value="Chromosome"/>
</dbReference>
<accession>A0AAE9XT34</accession>
<dbReference type="Pfam" id="PF00561">
    <property type="entry name" value="Abhydrolase_1"/>
    <property type="match status" value="1"/>
</dbReference>
<dbReference type="Gene3D" id="3.40.50.1820">
    <property type="entry name" value="alpha/beta hydrolase"/>
    <property type="match status" value="1"/>
</dbReference>